<reference evidence="2" key="1">
    <citation type="submission" date="2022-08" db="EMBL/GenBank/DDBJ databases">
        <authorList>
            <person name="Gutierrez-Valencia J."/>
        </authorList>
    </citation>
    <scope>NUCLEOTIDE SEQUENCE</scope>
</reference>
<dbReference type="Proteomes" id="UP001154282">
    <property type="component" value="Unassembled WGS sequence"/>
</dbReference>
<dbReference type="PANTHER" id="PTHR33386">
    <property type="entry name" value="OS02G0740600 PROTEIN"/>
    <property type="match status" value="1"/>
</dbReference>
<feature type="region of interest" description="Disordered" evidence="1">
    <location>
        <begin position="1"/>
        <end position="48"/>
    </location>
</feature>
<protein>
    <submittedName>
        <fullName evidence="2">Uncharacterized protein</fullName>
    </submittedName>
</protein>
<name>A0AAV0HMY8_9ROSI</name>
<organism evidence="2 3">
    <name type="scientific">Linum tenue</name>
    <dbReference type="NCBI Taxonomy" id="586396"/>
    <lineage>
        <taxon>Eukaryota</taxon>
        <taxon>Viridiplantae</taxon>
        <taxon>Streptophyta</taxon>
        <taxon>Embryophyta</taxon>
        <taxon>Tracheophyta</taxon>
        <taxon>Spermatophyta</taxon>
        <taxon>Magnoliopsida</taxon>
        <taxon>eudicotyledons</taxon>
        <taxon>Gunneridae</taxon>
        <taxon>Pentapetalae</taxon>
        <taxon>rosids</taxon>
        <taxon>fabids</taxon>
        <taxon>Malpighiales</taxon>
        <taxon>Linaceae</taxon>
        <taxon>Linum</taxon>
    </lineage>
</organism>
<accession>A0AAV0HMY8</accession>
<dbReference type="PANTHER" id="PTHR33386:SF5">
    <property type="entry name" value="OS02G0740600 PROTEIN"/>
    <property type="match status" value="1"/>
</dbReference>
<feature type="compositionally biased region" description="Gly residues" evidence="1">
    <location>
        <begin position="22"/>
        <end position="41"/>
    </location>
</feature>
<evidence type="ECO:0000313" key="3">
    <source>
        <dbReference type="Proteomes" id="UP001154282"/>
    </source>
</evidence>
<gene>
    <name evidence="2" type="ORF">LITE_LOCUS5141</name>
</gene>
<evidence type="ECO:0000313" key="2">
    <source>
        <dbReference type="EMBL" id="CAI0386516.1"/>
    </source>
</evidence>
<dbReference type="EMBL" id="CAMGYJ010000002">
    <property type="protein sequence ID" value="CAI0386516.1"/>
    <property type="molecule type" value="Genomic_DNA"/>
</dbReference>
<comment type="caution">
    <text evidence="2">The sequence shown here is derived from an EMBL/GenBank/DDBJ whole genome shotgun (WGS) entry which is preliminary data.</text>
</comment>
<evidence type="ECO:0000256" key="1">
    <source>
        <dbReference type="SAM" id="MobiDB-lite"/>
    </source>
</evidence>
<proteinExistence type="predicted"/>
<sequence>MGSKGSYGDTWADQWDRNQENHGGGGGGGFSGNGSDAGGKGKYSKKVEEGLNKTKEVANTGMKKVRAGASIGMLWMKDKYQKTTKKH</sequence>
<keyword evidence="3" id="KW-1185">Reference proteome</keyword>
<dbReference type="AlphaFoldDB" id="A0AAV0HMY8"/>